<keyword evidence="1" id="KW-1133">Transmembrane helix</keyword>
<keyword evidence="3" id="KW-1185">Reference proteome</keyword>
<reference evidence="2 3" key="1">
    <citation type="submission" date="2024-11" db="EMBL/GenBank/DDBJ databases">
        <title>The Natural Products Discovery Center: Release of the First 8490 Sequenced Strains for Exploring Actinobacteria Biosynthetic Diversity.</title>
        <authorList>
            <person name="Kalkreuter E."/>
            <person name="Kautsar S.A."/>
            <person name="Yang D."/>
            <person name="Bader C.D."/>
            <person name="Teijaro C.N."/>
            <person name="Fluegel L."/>
            <person name="Davis C.M."/>
            <person name="Simpson J.R."/>
            <person name="Lauterbach L."/>
            <person name="Steele A.D."/>
            <person name="Gui C."/>
            <person name="Meng S."/>
            <person name="Li G."/>
            <person name="Viehrig K."/>
            <person name="Ye F."/>
            <person name="Su P."/>
            <person name="Kiefer A.F."/>
            <person name="Nichols A."/>
            <person name="Cepeda A.J."/>
            <person name="Yan W."/>
            <person name="Fan B."/>
            <person name="Jiang Y."/>
            <person name="Adhikari A."/>
            <person name="Zheng C.-J."/>
            <person name="Schuster L."/>
            <person name="Cowan T.M."/>
            <person name="Smanski M.J."/>
            <person name="Chevrette M.G."/>
            <person name="De Carvalho L.P.S."/>
            <person name="Shen B."/>
        </authorList>
    </citation>
    <scope>NUCLEOTIDE SEQUENCE [LARGE SCALE GENOMIC DNA]</scope>
    <source>
        <strain evidence="2 3">NPDC020863</strain>
    </source>
</reference>
<keyword evidence="1" id="KW-0472">Membrane</keyword>
<gene>
    <name evidence="2" type="ORF">ACI2L5_08265</name>
</gene>
<comment type="caution">
    <text evidence="2">The sequence shown here is derived from an EMBL/GenBank/DDBJ whole genome shotgun (WGS) entry which is preliminary data.</text>
</comment>
<dbReference type="Proteomes" id="UP001620295">
    <property type="component" value="Unassembled WGS sequence"/>
</dbReference>
<evidence type="ECO:0000313" key="3">
    <source>
        <dbReference type="Proteomes" id="UP001620295"/>
    </source>
</evidence>
<keyword evidence="1" id="KW-0812">Transmembrane</keyword>
<accession>A0ABW8LIV1</accession>
<dbReference type="EMBL" id="JBJDQH010000003">
    <property type="protein sequence ID" value="MFK4264924.1"/>
    <property type="molecule type" value="Genomic_DNA"/>
</dbReference>
<proteinExistence type="predicted"/>
<organism evidence="2 3">
    <name type="scientific">Streptomyces milbemycinicus</name>
    <dbReference type="NCBI Taxonomy" id="476552"/>
    <lineage>
        <taxon>Bacteria</taxon>
        <taxon>Bacillati</taxon>
        <taxon>Actinomycetota</taxon>
        <taxon>Actinomycetes</taxon>
        <taxon>Kitasatosporales</taxon>
        <taxon>Streptomycetaceae</taxon>
        <taxon>Streptomyces</taxon>
    </lineage>
</organism>
<name>A0ABW8LIV1_9ACTN</name>
<feature type="transmembrane region" description="Helical" evidence="1">
    <location>
        <begin position="16"/>
        <end position="35"/>
    </location>
</feature>
<dbReference type="RefSeq" id="WP_358633818.1">
    <property type="nucleotide sequence ID" value="NZ_JBFACG010000011.1"/>
</dbReference>
<sequence length="41" mass="4632">MPGTAMPPTRPRPFRHVPAFPTLLMFLTLPMFLMFRGKTAG</sequence>
<evidence type="ECO:0000313" key="2">
    <source>
        <dbReference type="EMBL" id="MFK4264924.1"/>
    </source>
</evidence>
<evidence type="ECO:0000256" key="1">
    <source>
        <dbReference type="SAM" id="Phobius"/>
    </source>
</evidence>
<protein>
    <submittedName>
        <fullName evidence="2">Uncharacterized protein</fullName>
    </submittedName>
</protein>